<keyword evidence="1" id="KW-1133">Transmembrane helix</keyword>
<gene>
    <name evidence="3" type="ORF">FGO68_gene16784</name>
</gene>
<keyword evidence="1" id="KW-0812">Transmembrane</keyword>
<comment type="caution">
    <text evidence="3">The sequence shown here is derived from an EMBL/GenBank/DDBJ whole genome shotgun (WGS) entry which is preliminary data.</text>
</comment>
<keyword evidence="4" id="KW-1185">Reference proteome</keyword>
<accession>A0A8J8NKW5</accession>
<keyword evidence="2" id="KW-0732">Signal</keyword>
<protein>
    <submittedName>
        <fullName evidence="3">Uncharacterized protein</fullName>
    </submittedName>
</protein>
<evidence type="ECO:0000256" key="1">
    <source>
        <dbReference type="SAM" id="Phobius"/>
    </source>
</evidence>
<evidence type="ECO:0000313" key="3">
    <source>
        <dbReference type="EMBL" id="TNV77138.1"/>
    </source>
</evidence>
<evidence type="ECO:0000256" key="2">
    <source>
        <dbReference type="SAM" id="SignalP"/>
    </source>
</evidence>
<feature type="chain" id="PRO_5035321068" evidence="2">
    <location>
        <begin position="20"/>
        <end position="95"/>
    </location>
</feature>
<organism evidence="3 4">
    <name type="scientific">Halteria grandinella</name>
    <dbReference type="NCBI Taxonomy" id="5974"/>
    <lineage>
        <taxon>Eukaryota</taxon>
        <taxon>Sar</taxon>
        <taxon>Alveolata</taxon>
        <taxon>Ciliophora</taxon>
        <taxon>Intramacronucleata</taxon>
        <taxon>Spirotrichea</taxon>
        <taxon>Stichotrichia</taxon>
        <taxon>Sporadotrichida</taxon>
        <taxon>Halteriidae</taxon>
        <taxon>Halteria</taxon>
    </lineage>
</organism>
<reference evidence="3" key="1">
    <citation type="submission" date="2019-06" db="EMBL/GenBank/DDBJ databases">
        <authorList>
            <person name="Zheng W."/>
        </authorList>
    </citation>
    <scope>NUCLEOTIDE SEQUENCE</scope>
    <source>
        <strain evidence="3">QDHG01</strain>
    </source>
</reference>
<keyword evidence="1" id="KW-0472">Membrane</keyword>
<sequence>MKLLITALLASILFSTVSASTEVEETAAPFALEQRIEYAYVTDIIRFWFDAIILFFTGFFLWFASFFANCQECYVSYVTGFMNTKFLRLSYKYIV</sequence>
<name>A0A8J8NKW5_HALGN</name>
<dbReference type="EMBL" id="RRYP01012399">
    <property type="protein sequence ID" value="TNV77138.1"/>
    <property type="molecule type" value="Genomic_DNA"/>
</dbReference>
<feature type="transmembrane region" description="Helical" evidence="1">
    <location>
        <begin position="47"/>
        <end position="68"/>
    </location>
</feature>
<dbReference type="AlphaFoldDB" id="A0A8J8NKW5"/>
<evidence type="ECO:0000313" key="4">
    <source>
        <dbReference type="Proteomes" id="UP000785679"/>
    </source>
</evidence>
<proteinExistence type="predicted"/>
<feature type="signal peptide" evidence="2">
    <location>
        <begin position="1"/>
        <end position="19"/>
    </location>
</feature>
<dbReference type="Proteomes" id="UP000785679">
    <property type="component" value="Unassembled WGS sequence"/>
</dbReference>